<evidence type="ECO:0008006" key="3">
    <source>
        <dbReference type="Google" id="ProtNLM"/>
    </source>
</evidence>
<sequence>MTGVPSALAEVIVTVEDDEDELFVSELLALSVSVPLLPDVRVSNRLLVNVAVLRDEEEDMAFSFLFPDTALPVKGRISP</sequence>
<reference evidence="1 2" key="1">
    <citation type="submission" date="2021-03" db="EMBL/GenBank/DDBJ databases">
        <title>The complete genome sequence of Acetobacter suratthaniensis TBRC 1719.</title>
        <authorList>
            <person name="Charoenyingcharoen P."/>
            <person name="Yukphan P."/>
        </authorList>
    </citation>
    <scope>NUCLEOTIDE SEQUENCE [LARGE SCALE GENOMIC DNA]</scope>
    <source>
        <strain evidence="1 2">TBRC 1719</strain>
    </source>
</reference>
<comment type="caution">
    <text evidence="1">The sequence shown here is derived from an EMBL/GenBank/DDBJ whole genome shotgun (WGS) entry which is preliminary data.</text>
</comment>
<proteinExistence type="predicted"/>
<keyword evidence="2" id="KW-1185">Reference proteome</keyword>
<gene>
    <name evidence="1" type="ORF">J2D75_07445</name>
</gene>
<evidence type="ECO:0000313" key="2">
    <source>
        <dbReference type="Proteomes" id="UP000664399"/>
    </source>
</evidence>
<organism evidence="1 2">
    <name type="scientific">Acetobacter suratthaniensis</name>
    <dbReference type="NCBI Taxonomy" id="1502841"/>
    <lineage>
        <taxon>Bacteria</taxon>
        <taxon>Pseudomonadati</taxon>
        <taxon>Pseudomonadota</taxon>
        <taxon>Alphaproteobacteria</taxon>
        <taxon>Acetobacterales</taxon>
        <taxon>Acetobacteraceae</taxon>
        <taxon>Acetobacter</taxon>
    </lineage>
</organism>
<dbReference type="RefSeq" id="WP_207854144.1">
    <property type="nucleotide sequence ID" value="NZ_JAFVMG010000006.1"/>
</dbReference>
<protein>
    <recommendedName>
        <fullName evidence="3">PilZ domain-containing protein</fullName>
    </recommendedName>
</protein>
<name>A0ABS3LLR1_9PROT</name>
<dbReference type="EMBL" id="JAFVMG010000006">
    <property type="protein sequence ID" value="MBO1328309.1"/>
    <property type="molecule type" value="Genomic_DNA"/>
</dbReference>
<dbReference type="Proteomes" id="UP000664399">
    <property type="component" value="Unassembled WGS sequence"/>
</dbReference>
<accession>A0ABS3LLR1</accession>
<evidence type="ECO:0000313" key="1">
    <source>
        <dbReference type="EMBL" id="MBO1328309.1"/>
    </source>
</evidence>